<sequence>MSASNRRTRRSKSPEGFPRSDTKHETASRASESHSESQGGDESDSDSDSDSEAEDVTQRKDIPEHLRLQVDRLKALRERVARSSQDNKRDLLREHQRQHENPGEQRRQERKRKEARRLQLREEYTGDDYERSRFWDYSVEEVEKYEEKRRRREDNRERGFTDYTQVNQRKYERDVSKLKPNVAAYQRAKAAAAAAAAAGGGSGEPHKPDERSVERLVQSVEEQQKRRATLHKPSIEKDGEEVSYINQRNARFNRKMNRAYDKHTKEIRDSLERGTAL</sequence>
<evidence type="ECO:0000313" key="10">
    <source>
        <dbReference type="EMBL" id="KAJ2777343.1"/>
    </source>
</evidence>
<dbReference type="GO" id="GO:0071013">
    <property type="term" value="C:catalytic step 2 spliceosome"/>
    <property type="evidence" value="ECO:0007669"/>
    <property type="project" value="TreeGrafter"/>
</dbReference>
<evidence type="ECO:0000313" key="11">
    <source>
        <dbReference type="Proteomes" id="UP001140217"/>
    </source>
</evidence>
<feature type="compositionally biased region" description="Basic and acidic residues" evidence="9">
    <location>
        <begin position="204"/>
        <end position="214"/>
    </location>
</feature>
<evidence type="ECO:0000256" key="9">
    <source>
        <dbReference type="SAM" id="MobiDB-lite"/>
    </source>
</evidence>
<keyword evidence="11" id="KW-1185">Reference proteome</keyword>
<organism evidence="10 11">
    <name type="scientific">Coemansia javaensis</name>
    <dbReference type="NCBI Taxonomy" id="2761396"/>
    <lineage>
        <taxon>Eukaryota</taxon>
        <taxon>Fungi</taxon>
        <taxon>Fungi incertae sedis</taxon>
        <taxon>Zoopagomycota</taxon>
        <taxon>Kickxellomycotina</taxon>
        <taxon>Kickxellomycetes</taxon>
        <taxon>Kickxellales</taxon>
        <taxon>Kickxellaceae</taxon>
        <taxon>Coemansia</taxon>
    </lineage>
</organism>
<feature type="compositionally biased region" description="Basic residues" evidence="9">
    <location>
        <begin position="1"/>
        <end position="11"/>
    </location>
</feature>
<comment type="similarity">
    <text evidence="2 8">Belongs to the SYF2 family.</text>
</comment>
<evidence type="ECO:0000256" key="5">
    <source>
        <dbReference type="ARBA" id="ARBA00022728"/>
    </source>
</evidence>
<reference evidence="10" key="1">
    <citation type="submission" date="2022-07" db="EMBL/GenBank/DDBJ databases">
        <title>Phylogenomic reconstructions and comparative analyses of Kickxellomycotina fungi.</title>
        <authorList>
            <person name="Reynolds N.K."/>
            <person name="Stajich J.E."/>
            <person name="Barry K."/>
            <person name="Grigoriev I.V."/>
            <person name="Crous P."/>
            <person name="Smith M.E."/>
        </authorList>
    </citation>
    <scope>NUCLEOTIDE SEQUENCE</scope>
    <source>
        <strain evidence="10">NBRC 105414</strain>
    </source>
</reference>
<comment type="subcellular location">
    <subcellularLocation>
        <location evidence="1 8">Nucleus</location>
    </subcellularLocation>
</comment>
<comment type="function">
    <text evidence="8">Involved in pre-mRNA splicing.</text>
</comment>
<evidence type="ECO:0000256" key="3">
    <source>
        <dbReference type="ARBA" id="ARBA00014745"/>
    </source>
</evidence>
<dbReference type="PANTHER" id="PTHR13264">
    <property type="entry name" value="GCIP-INTERACTING PROTEIN P29"/>
    <property type="match status" value="1"/>
</dbReference>
<dbReference type="PANTHER" id="PTHR13264:SF5">
    <property type="entry name" value="PRE-MRNA-SPLICING FACTOR SYF2"/>
    <property type="match status" value="1"/>
</dbReference>
<dbReference type="Proteomes" id="UP001140217">
    <property type="component" value="Unassembled WGS sequence"/>
</dbReference>
<dbReference type="GO" id="GO:0000974">
    <property type="term" value="C:Prp19 complex"/>
    <property type="evidence" value="ECO:0007669"/>
    <property type="project" value="TreeGrafter"/>
</dbReference>
<dbReference type="EMBL" id="JANBUL010000298">
    <property type="protein sequence ID" value="KAJ2777343.1"/>
    <property type="molecule type" value="Genomic_DNA"/>
</dbReference>
<dbReference type="GO" id="GO:0000398">
    <property type="term" value="P:mRNA splicing, via spliceosome"/>
    <property type="evidence" value="ECO:0007669"/>
    <property type="project" value="UniProtKB-UniRule"/>
</dbReference>
<dbReference type="GO" id="GO:0071014">
    <property type="term" value="C:post-mRNA release spliceosomal complex"/>
    <property type="evidence" value="ECO:0007669"/>
    <property type="project" value="TreeGrafter"/>
</dbReference>
<evidence type="ECO:0000256" key="1">
    <source>
        <dbReference type="ARBA" id="ARBA00004123"/>
    </source>
</evidence>
<dbReference type="InterPro" id="IPR013260">
    <property type="entry name" value="mRNA_splic_SYF2"/>
</dbReference>
<feature type="compositionally biased region" description="Basic and acidic residues" evidence="9">
    <location>
        <begin position="143"/>
        <end position="160"/>
    </location>
</feature>
<comment type="caution">
    <text evidence="10">The sequence shown here is derived from an EMBL/GenBank/DDBJ whole genome shotgun (WGS) entry which is preliminary data.</text>
</comment>
<evidence type="ECO:0000256" key="4">
    <source>
        <dbReference type="ARBA" id="ARBA00022664"/>
    </source>
</evidence>
<dbReference type="OrthoDB" id="199717at2759"/>
<evidence type="ECO:0000256" key="7">
    <source>
        <dbReference type="ARBA" id="ARBA00023242"/>
    </source>
</evidence>
<protein>
    <recommendedName>
        <fullName evidence="3 8">Pre-mRNA-splicing factor SYF2</fullName>
    </recommendedName>
</protein>
<evidence type="ECO:0000256" key="8">
    <source>
        <dbReference type="RuleBase" id="RU367148"/>
    </source>
</evidence>
<comment type="subunit">
    <text evidence="8">May be part of a spliceosome complex.</text>
</comment>
<feature type="compositionally biased region" description="Basic and acidic residues" evidence="9">
    <location>
        <begin position="18"/>
        <end position="35"/>
    </location>
</feature>
<keyword evidence="7 8" id="KW-0539">Nucleus</keyword>
<gene>
    <name evidence="10" type="primary">syf2</name>
    <name evidence="10" type="ORF">H4R18_005206</name>
</gene>
<keyword evidence="6 8" id="KW-0508">mRNA splicing</keyword>
<keyword evidence="4 8" id="KW-0507">mRNA processing</keyword>
<feature type="region of interest" description="Disordered" evidence="9">
    <location>
        <begin position="1"/>
        <end position="123"/>
    </location>
</feature>
<feature type="compositionally biased region" description="Basic and acidic residues" evidence="9">
    <location>
        <begin position="56"/>
        <end position="107"/>
    </location>
</feature>
<evidence type="ECO:0000256" key="2">
    <source>
        <dbReference type="ARBA" id="ARBA00010028"/>
    </source>
</evidence>
<dbReference type="Pfam" id="PF08231">
    <property type="entry name" value="SYF2"/>
    <property type="match status" value="1"/>
</dbReference>
<feature type="region of interest" description="Disordered" evidence="9">
    <location>
        <begin position="196"/>
        <end position="248"/>
    </location>
</feature>
<feature type="region of interest" description="Disordered" evidence="9">
    <location>
        <begin position="143"/>
        <end position="174"/>
    </location>
</feature>
<name>A0A9W8LEP1_9FUNG</name>
<feature type="compositionally biased region" description="Acidic residues" evidence="9">
    <location>
        <begin position="39"/>
        <end position="55"/>
    </location>
</feature>
<keyword evidence="5 8" id="KW-0747">Spliceosome</keyword>
<accession>A0A9W8LEP1</accession>
<evidence type="ECO:0000256" key="6">
    <source>
        <dbReference type="ARBA" id="ARBA00023187"/>
    </source>
</evidence>
<dbReference type="AlphaFoldDB" id="A0A9W8LEP1"/>
<proteinExistence type="inferred from homology"/>